<evidence type="ECO:0000313" key="12">
    <source>
        <dbReference type="EMBL" id="TSI18896.1"/>
    </source>
</evidence>
<keyword evidence="8" id="KW-0902">Two-component regulatory system</keyword>
<dbReference type="InterPro" id="IPR036890">
    <property type="entry name" value="HATPase_C_sf"/>
</dbReference>
<keyword evidence="7" id="KW-0067">ATP-binding</keyword>
<keyword evidence="10" id="KW-0472">Membrane</keyword>
<keyword evidence="6 12" id="KW-0418">Kinase</keyword>
<dbReference type="InterPro" id="IPR050482">
    <property type="entry name" value="Sensor_HK_TwoCompSys"/>
</dbReference>
<keyword evidence="4" id="KW-0808">Transferase</keyword>
<dbReference type="Gene3D" id="1.20.5.1930">
    <property type="match status" value="1"/>
</dbReference>
<keyword evidence="10" id="KW-0812">Transmembrane</keyword>
<feature type="transmembrane region" description="Helical" evidence="10">
    <location>
        <begin position="64"/>
        <end position="92"/>
    </location>
</feature>
<evidence type="ECO:0000256" key="9">
    <source>
        <dbReference type="SAM" id="MobiDB-lite"/>
    </source>
</evidence>
<keyword evidence="13" id="KW-1185">Reference proteome</keyword>
<dbReference type="GO" id="GO:0000155">
    <property type="term" value="F:phosphorelay sensor kinase activity"/>
    <property type="evidence" value="ECO:0007669"/>
    <property type="project" value="InterPro"/>
</dbReference>
<feature type="region of interest" description="Disordered" evidence="9">
    <location>
        <begin position="368"/>
        <end position="403"/>
    </location>
</feature>
<accession>A0A556CNN3</accession>
<dbReference type="Pfam" id="PF07730">
    <property type="entry name" value="HisKA_3"/>
    <property type="match status" value="1"/>
</dbReference>
<dbReference type="EC" id="2.7.13.3" evidence="2"/>
<gene>
    <name evidence="12" type="ORF">FO013_03250</name>
</gene>
<dbReference type="GO" id="GO:0046983">
    <property type="term" value="F:protein dimerization activity"/>
    <property type="evidence" value="ECO:0007669"/>
    <property type="project" value="InterPro"/>
</dbReference>
<evidence type="ECO:0000256" key="6">
    <source>
        <dbReference type="ARBA" id="ARBA00022777"/>
    </source>
</evidence>
<dbReference type="AlphaFoldDB" id="A0A556CNN3"/>
<dbReference type="GO" id="GO:0005524">
    <property type="term" value="F:ATP binding"/>
    <property type="evidence" value="ECO:0007669"/>
    <property type="project" value="UniProtKB-KW"/>
</dbReference>
<keyword evidence="3" id="KW-0597">Phosphoprotein</keyword>
<dbReference type="EMBL" id="VLTK01000002">
    <property type="protein sequence ID" value="TSI18896.1"/>
    <property type="molecule type" value="Genomic_DNA"/>
</dbReference>
<evidence type="ECO:0000256" key="7">
    <source>
        <dbReference type="ARBA" id="ARBA00022840"/>
    </source>
</evidence>
<keyword evidence="5" id="KW-0547">Nucleotide-binding</keyword>
<dbReference type="SUPFAM" id="SSF55874">
    <property type="entry name" value="ATPase domain of HSP90 chaperone/DNA topoisomerase II/histidine kinase"/>
    <property type="match status" value="1"/>
</dbReference>
<evidence type="ECO:0000256" key="3">
    <source>
        <dbReference type="ARBA" id="ARBA00022553"/>
    </source>
</evidence>
<feature type="region of interest" description="Disordered" evidence="9">
    <location>
        <begin position="272"/>
        <end position="291"/>
    </location>
</feature>
<feature type="transmembrane region" description="Helical" evidence="10">
    <location>
        <begin position="99"/>
        <end position="118"/>
    </location>
</feature>
<evidence type="ECO:0000256" key="8">
    <source>
        <dbReference type="ARBA" id="ARBA00023012"/>
    </source>
</evidence>
<dbReference type="OrthoDB" id="227596at2"/>
<dbReference type="Gene3D" id="3.30.565.10">
    <property type="entry name" value="Histidine kinase-like ATPase, C-terminal domain"/>
    <property type="match status" value="1"/>
</dbReference>
<evidence type="ECO:0000256" key="4">
    <source>
        <dbReference type="ARBA" id="ARBA00022679"/>
    </source>
</evidence>
<dbReference type="CDD" id="cd16917">
    <property type="entry name" value="HATPase_UhpB-NarQ-NarX-like"/>
    <property type="match status" value="1"/>
</dbReference>
<evidence type="ECO:0000313" key="13">
    <source>
        <dbReference type="Proteomes" id="UP000316406"/>
    </source>
</evidence>
<protein>
    <recommendedName>
        <fullName evidence="2">histidine kinase</fullName>
        <ecNumber evidence="2">2.7.13.3</ecNumber>
    </recommendedName>
</protein>
<dbReference type="Proteomes" id="UP000316406">
    <property type="component" value="Unassembled WGS sequence"/>
</dbReference>
<dbReference type="PANTHER" id="PTHR24421">
    <property type="entry name" value="NITRATE/NITRITE SENSOR PROTEIN NARX-RELATED"/>
    <property type="match status" value="1"/>
</dbReference>
<feature type="transmembrane region" description="Helical" evidence="10">
    <location>
        <begin position="6"/>
        <end position="26"/>
    </location>
</feature>
<keyword evidence="10" id="KW-1133">Transmembrane helix</keyword>
<evidence type="ECO:0000256" key="1">
    <source>
        <dbReference type="ARBA" id="ARBA00000085"/>
    </source>
</evidence>
<comment type="caution">
    <text evidence="12">The sequence shown here is derived from an EMBL/GenBank/DDBJ whole genome shotgun (WGS) entry which is preliminary data.</text>
</comment>
<feature type="transmembrane region" description="Helical" evidence="10">
    <location>
        <begin position="152"/>
        <end position="176"/>
    </location>
</feature>
<comment type="catalytic activity">
    <reaction evidence="1">
        <text>ATP + protein L-histidine = ADP + protein N-phospho-L-histidine.</text>
        <dbReference type="EC" id="2.7.13.3"/>
    </reaction>
</comment>
<feature type="domain" description="Signal transduction histidine kinase subgroup 3 dimerisation and phosphoacceptor" evidence="11">
    <location>
        <begin position="208"/>
        <end position="273"/>
    </location>
</feature>
<feature type="compositionally biased region" description="Polar residues" evidence="9">
    <location>
        <begin position="372"/>
        <end position="385"/>
    </location>
</feature>
<evidence type="ECO:0000256" key="5">
    <source>
        <dbReference type="ARBA" id="ARBA00022741"/>
    </source>
</evidence>
<evidence type="ECO:0000259" key="11">
    <source>
        <dbReference type="Pfam" id="PF07730"/>
    </source>
</evidence>
<sequence length="441" mass="47333">MRIVVSIVVGLLVWIVCVPMSFAALLGFPPAFDGTGTLNTLGVIFALLVSIFWFSVFLRHRWPWVPFIIGAVLASAWGDGTLLLIGMFHLIVRSPRRQAVIATIIGSILILVGVLRLYRLSPAHNPFGILFLTEPDQIPGVETSLPADESVFGMNMLTVIAGLIGLAVSLGFGYLLRRTRRMKAVESFAEAETQRNEDLSAQLARKSERELLARELHDTLSHRLSVISLHSGALETGDRADPEVSATAHALRTEARASLDDLRHLVGGVREGTLGVRSPPQPALTPPNSASLSSLPALIRSVQATGTEVRPSLIMQDVESAPTVLHRAVYRVIQEALTNAMKHAPGFPVTLMITTSAAQGCHIVVSNPLPNPQTRFSRPDPSNAQGLRAGSSELAASGSGAGVESIRERARMLGGSASSGPRGETFVIEVSFPPFPVQQPR</sequence>
<dbReference type="GO" id="GO:0016020">
    <property type="term" value="C:membrane"/>
    <property type="evidence" value="ECO:0007669"/>
    <property type="project" value="InterPro"/>
</dbReference>
<feature type="transmembrane region" description="Helical" evidence="10">
    <location>
        <begin position="38"/>
        <end position="58"/>
    </location>
</feature>
<proteinExistence type="predicted"/>
<reference evidence="12 13" key="1">
    <citation type="submission" date="2019-07" db="EMBL/GenBank/DDBJ databases">
        <title>Draft genome sequence of Brevibacterium aurantiacum XU54 isolated from Xinjiang China.</title>
        <authorList>
            <person name="Xu X."/>
        </authorList>
    </citation>
    <scope>NUCLEOTIDE SEQUENCE [LARGE SCALE GENOMIC DNA]</scope>
    <source>
        <strain evidence="12 13">XU54</strain>
    </source>
</reference>
<organism evidence="12 13">
    <name type="scientific">Brevibacterium aurantiacum</name>
    <dbReference type="NCBI Taxonomy" id="273384"/>
    <lineage>
        <taxon>Bacteria</taxon>
        <taxon>Bacillati</taxon>
        <taxon>Actinomycetota</taxon>
        <taxon>Actinomycetes</taxon>
        <taxon>Micrococcales</taxon>
        <taxon>Brevibacteriaceae</taxon>
        <taxon>Brevibacterium</taxon>
    </lineage>
</organism>
<dbReference type="InterPro" id="IPR011712">
    <property type="entry name" value="Sig_transdc_His_kin_sub3_dim/P"/>
</dbReference>
<name>A0A556CNN3_BREAU</name>
<feature type="compositionally biased region" description="Low complexity" evidence="9">
    <location>
        <begin position="389"/>
        <end position="398"/>
    </location>
</feature>
<evidence type="ECO:0000256" key="2">
    <source>
        <dbReference type="ARBA" id="ARBA00012438"/>
    </source>
</evidence>
<dbReference type="PANTHER" id="PTHR24421:SF10">
    <property type="entry name" value="NITRATE_NITRITE SENSOR PROTEIN NARQ"/>
    <property type="match status" value="1"/>
</dbReference>
<evidence type="ECO:0000256" key="10">
    <source>
        <dbReference type="SAM" id="Phobius"/>
    </source>
</evidence>